<dbReference type="InterPro" id="IPR036388">
    <property type="entry name" value="WH-like_DNA-bd_sf"/>
</dbReference>
<reference evidence="5 6" key="1">
    <citation type="submission" date="2023-07" db="EMBL/GenBank/DDBJ databases">
        <title>Genomic Encyclopedia of Type Strains, Phase IV (KMG-IV): sequencing the most valuable type-strain genomes for metagenomic binning, comparative biology and taxonomic classification.</title>
        <authorList>
            <person name="Goeker M."/>
        </authorList>
    </citation>
    <scope>NUCLEOTIDE SEQUENCE [LARGE SCALE GENOMIC DNA]</scope>
    <source>
        <strain evidence="5 6">DSM 17740</strain>
    </source>
</reference>
<keyword evidence="3" id="KW-0804">Transcription</keyword>
<dbReference type="Gene3D" id="1.10.10.10">
    <property type="entry name" value="Winged helix-like DNA-binding domain superfamily/Winged helix DNA-binding domain"/>
    <property type="match status" value="1"/>
</dbReference>
<gene>
    <name evidence="5" type="ORF">J2S00_003197</name>
</gene>
<feature type="domain" description="HTH arsR-type" evidence="4">
    <location>
        <begin position="1"/>
        <end position="93"/>
    </location>
</feature>
<keyword evidence="6" id="KW-1185">Reference proteome</keyword>
<dbReference type="RefSeq" id="WP_007504985.1">
    <property type="nucleotide sequence ID" value="NZ_JAUSUQ010000013.1"/>
</dbReference>
<dbReference type="NCBIfam" id="NF033788">
    <property type="entry name" value="HTH_metalloreg"/>
    <property type="match status" value="1"/>
</dbReference>
<evidence type="ECO:0000313" key="5">
    <source>
        <dbReference type="EMBL" id="MDQ0340388.1"/>
    </source>
</evidence>
<evidence type="ECO:0000256" key="1">
    <source>
        <dbReference type="ARBA" id="ARBA00023015"/>
    </source>
</evidence>
<dbReference type="PRINTS" id="PR00778">
    <property type="entry name" value="HTHARSR"/>
</dbReference>
<dbReference type="InterPro" id="IPR051081">
    <property type="entry name" value="HTH_MetalResp_TranReg"/>
</dbReference>
<sequence>MLTWREQAEILKVLGDPTRLQMVALMREHEMCVCEFVALFEMSQPAVSQHVRRLKSVKLVKETRRGQWVFYQLNKGHQAYAFIEPLLAKLPDLNHKIAELEQKGLRVCLPEG</sequence>
<dbReference type="SUPFAM" id="SSF46785">
    <property type="entry name" value="Winged helix' DNA-binding domain"/>
    <property type="match status" value="1"/>
</dbReference>
<dbReference type="InterPro" id="IPR001845">
    <property type="entry name" value="HTH_ArsR_DNA-bd_dom"/>
</dbReference>
<keyword evidence="1" id="KW-0805">Transcription regulation</keyword>
<evidence type="ECO:0000313" key="6">
    <source>
        <dbReference type="Proteomes" id="UP001232445"/>
    </source>
</evidence>
<dbReference type="SMART" id="SM00418">
    <property type="entry name" value="HTH_ARSR"/>
    <property type="match status" value="1"/>
</dbReference>
<dbReference type="EMBL" id="JAUSUQ010000013">
    <property type="protein sequence ID" value="MDQ0340388.1"/>
    <property type="molecule type" value="Genomic_DNA"/>
</dbReference>
<keyword evidence="2" id="KW-0238">DNA-binding</keyword>
<comment type="caution">
    <text evidence="5">The sequence shown here is derived from an EMBL/GenBank/DDBJ whole genome shotgun (WGS) entry which is preliminary data.</text>
</comment>
<dbReference type="Pfam" id="PF01022">
    <property type="entry name" value="HTH_5"/>
    <property type="match status" value="1"/>
</dbReference>
<dbReference type="Proteomes" id="UP001232445">
    <property type="component" value="Unassembled WGS sequence"/>
</dbReference>
<dbReference type="PANTHER" id="PTHR33154">
    <property type="entry name" value="TRANSCRIPTIONAL REGULATOR, ARSR FAMILY"/>
    <property type="match status" value="1"/>
</dbReference>
<dbReference type="InterPro" id="IPR036390">
    <property type="entry name" value="WH_DNA-bd_sf"/>
</dbReference>
<evidence type="ECO:0000259" key="4">
    <source>
        <dbReference type="PROSITE" id="PS50987"/>
    </source>
</evidence>
<organism evidence="5 6">
    <name type="scientific">Caldalkalibacillus uzonensis</name>
    <dbReference type="NCBI Taxonomy" id="353224"/>
    <lineage>
        <taxon>Bacteria</taxon>
        <taxon>Bacillati</taxon>
        <taxon>Bacillota</taxon>
        <taxon>Bacilli</taxon>
        <taxon>Bacillales</taxon>
        <taxon>Bacillaceae</taxon>
        <taxon>Caldalkalibacillus</taxon>
    </lineage>
</organism>
<accession>A0ABU0CVF6</accession>
<dbReference type="CDD" id="cd00090">
    <property type="entry name" value="HTH_ARSR"/>
    <property type="match status" value="1"/>
</dbReference>
<dbReference type="PROSITE" id="PS50987">
    <property type="entry name" value="HTH_ARSR_2"/>
    <property type="match status" value="1"/>
</dbReference>
<name>A0ABU0CVF6_9BACI</name>
<dbReference type="PANTHER" id="PTHR33154:SF18">
    <property type="entry name" value="ARSENICAL RESISTANCE OPERON REPRESSOR"/>
    <property type="match status" value="1"/>
</dbReference>
<protein>
    <submittedName>
        <fullName evidence="5">ArsR family transcriptional regulator</fullName>
    </submittedName>
</protein>
<evidence type="ECO:0000256" key="3">
    <source>
        <dbReference type="ARBA" id="ARBA00023163"/>
    </source>
</evidence>
<proteinExistence type="predicted"/>
<evidence type="ECO:0000256" key="2">
    <source>
        <dbReference type="ARBA" id="ARBA00023125"/>
    </source>
</evidence>
<dbReference type="InterPro" id="IPR011991">
    <property type="entry name" value="ArsR-like_HTH"/>
</dbReference>